<evidence type="ECO:0000256" key="1">
    <source>
        <dbReference type="ARBA" id="ARBA00008225"/>
    </source>
</evidence>
<gene>
    <name evidence="6" type="ORF">BINO364_LOCUS1831</name>
</gene>
<dbReference type="EMBL" id="OV170230">
    <property type="protein sequence ID" value="CAH0714815.1"/>
    <property type="molecule type" value="Genomic_DNA"/>
</dbReference>
<organism evidence="6 7">
    <name type="scientific">Brenthis ino</name>
    <name type="common">lesser marbled fritillary</name>
    <dbReference type="NCBI Taxonomy" id="405034"/>
    <lineage>
        <taxon>Eukaryota</taxon>
        <taxon>Metazoa</taxon>
        <taxon>Ecdysozoa</taxon>
        <taxon>Arthropoda</taxon>
        <taxon>Hexapoda</taxon>
        <taxon>Insecta</taxon>
        <taxon>Pterygota</taxon>
        <taxon>Neoptera</taxon>
        <taxon>Endopterygota</taxon>
        <taxon>Lepidoptera</taxon>
        <taxon>Glossata</taxon>
        <taxon>Ditrysia</taxon>
        <taxon>Papilionoidea</taxon>
        <taxon>Nymphalidae</taxon>
        <taxon>Heliconiinae</taxon>
        <taxon>Argynnini</taxon>
        <taxon>Brenthis</taxon>
    </lineage>
</organism>
<dbReference type="InterPro" id="IPR043957">
    <property type="entry name" value="Vanin_C"/>
</dbReference>
<dbReference type="InterPro" id="IPR040154">
    <property type="entry name" value="Biotinidase/VNN"/>
</dbReference>
<keyword evidence="7" id="KW-1185">Reference proteome</keyword>
<feature type="chain" id="PRO_5035471740" description="Vanin C-terminal domain-containing protein" evidence="3">
    <location>
        <begin position="19"/>
        <end position="473"/>
    </location>
</feature>
<dbReference type="AlphaFoldDB" id="A0A8J9UUB2"/>
<evidence type="ECO:0000313" key="6">
    <source>
        <dbReference type="EMBL" id="CAH0714815.1"/>
    </source>
</evidence>
<evidence type="ECO:0000256" key="2">
    <source>
        <dbReference type="ARBA" id="ARBA00022801"/>
    </source>
</evidence>
<feature type="domain" description="Vanin C-terminal" evidence="5">
    <location>
        <begin position="260"/>
        <end position="420"/>
    </location>
</feature>
<name>A0A8J9UUB2_9NEOP</name>
<dbReference type="InterPro" id="IPR003010">
    <property type="entry name" value="C-N_Hydrolase"/>
</dbReference>
<dbReference type="Pfam" id="PF00795">
    <property type="entry name" value="CN_hydrolase"/>
    <property type="match status" value="1"/>
</dbReference>
<keyword evidence="3" id="KW-0732">Signal</keyword>
<keyword evidence="2" id="KW-0378">Hydrolase</keyword>
<proteinExistence type="inferred from homology"/>
<comment type="similarity">
    <text evidence="1">Belongs to the carbon-nitrogen hydrolase superfamily. BTD/VNN family.</text>
</comment>
<dbReference type="Gene3D" id="3.60.110.10">
    <property type="entry name" value="Carbon-nitrogen hydrolase"/>
    <property type="match status" value="1"/>
</dbReference>
<dbReference type="GO" id="GO:0016787">
    <property type="term" value="F:hydrolase activity"/>
    <property type="evidence" value="ECO:0007669"/>
    <property type="project" value="UniProtKB-KW"/>
</dbReference>
<evidence type="ECO:0000259" key="5">
    <source>
        <dbReference type="Pfam" id="PF19018"/>
    </source>
</evidence>
<evidence type="ECO:0000256" key="3">
    <source>
        <dbReference type="SAM" id="SignalP"/>
    </source>
</evidence>
<feature type="domain" description="CN hydrolase" evidence="4">
    <location>
        <begin position="42"/>
        <end position="160"/>
    </location>
</feature>
<dbReference type="OrthoDB" id="10250282at2759"/>
<evidence type="ECO:0000313" key="7">
    <source>
        <dbReference type="Proteomes" id="UP000838878"/>
    </source>
</evidence>
<protein>
    <recommendedName>
        <fullName evidence="8">Vanin C-terminal domain-containing protein</fullName>
    </recommendedName>
</protein>
<dbReference type="PANTHER" id="PTHR10609">
    <property type="entry name" value="BIOTINIDASE-RELATED"/>
    <property type="match status" value="1"/>
</dbReference>
<dbReference type="InterPro" id="IPR036526">
    <property type="entry name" value="C-N_Hydrolase_sf"/>
</dbReference>
<dbReference type="Proteomes" id="UP000838878">
    <property type="component" value="Chromosome 10"/>
</dbReference>
<feature type="non-terminal residue" evidence="6">
    <location>
        <position position="473"/>
    </location>
</feature>
<dbReference type="PANTHER" id="PTHR10609:SF14">
    <property type="entry name" value="BIOTINIDASE"/>
    <property type="match status" value="1"/>
</dbReference>
<evidence type="ECO:0000259" key="4">
    <source>
        <dbReference type="Pfam" id="PF00795"/>
    </source>
</evidence>
<accession>A0A8J9UUB2</accession>
<dbReference type="SUPFAM" id="SSF56317">
    <property type="entry name" value="Carbon-nitrogen hydrolase"/>
    <property type="match status" value="1"/>
</dbReference>
<reference evidence="6" key="1">
    <citation type="submission" date="2021-12" db="EMBL/GenBank/DDBJ databases">
        <authorList>
            <person name="Martin H S."/>
        </authorList>
    </citation>
    <scope>NUCLEOTIDE SEQUENCE</scope>
</reference>
<sequence>MGISIFVLCSLCFCSVFGYNTYSYKAAVVDVAKGDFHSGKYADIVYEAAKLNVDIVVLPSPNDIPSEGALELCMNELDNYDEIVKSVSTAAKEGQVYVVAHLYEKTHCQDKQELIRSNLVFDRRGNIVSVYRKPLNTLSKCNTTMLKSGRFTTDFGTTFGILMEEDILLKNASEFDGIKNFILAGSFVPKTSFLFAKQFPSSWAYVNNVNLITANGIFGGNIDLKSAPNQLIVAEFNKEARNDVPRPLTVTPDSFSTGDFSQYSIKPLDLDASSQGYTDTVCQGTFCCQFYVKASLIGSKQGITYGLVAFDGTQQLSANYIGVQTCSIVACAGLYKRSCFVGSENNSTNVKFEKITINGNFSEDNSAQFPSILTSTQDVFKKENLKFTIQNKNFKYVTAELYNKENVLSFGIFGRVYSRDYDTSEFGRVNNTDGISDFSEYISSENVQEFFDYLWIRLRIVIFIVSIYVLEMM</sequence>
<feature type="signal peptide" evidence="3">
    <location>
        <begin position="1"/>
        <end position="18"/>
    </location>
</feature>
<evidence type="ECO:0008006" key="8">
    <source>
        <dbReference type="Google" id="ProtNLM"/>
    </source>
</evidence>
<dbReference type="Pfam" id="PF19018">
    <property type="entry name" value="Vanin_C"/>
    <property type="match status" value="1"/>
</dbReference>